<keyword evidence="3" id="KW-1185">Reference proteome</keyword>
<dbReference type="SUPFAM" id="SSF51735">
    <property type="entry name" value="NAD(P)-binding Rossmann-fold domains"/>
    <property type="match status" value="1"/>
</dbReference>
<evidence type="ECO:0000313" key="2">
    <source>
        <dbReference type="EMBL" id="KUJ09376.1"/>
    </source>
</evidence>
<dbReference type="PANTHER" id="PTHR43544:SF32">
    <property type="entry name" value="CHAIN DEHYDROGENASE, PUTATIVE (AFU_ORTHOLOGUE AFUA_5G01530)-RELATED"/>
    <property type="match status" value="1"/>
</dbReference>
<evidence type="ECO:0000256" key="1">
    <source>
        <dbReference type="ARBA" id="ARBA00006484"/>
    </source>
</evidence>
<dbReference type="InterPro" id="IPR036291">
    <property type="entry name" value="NAD(P)-bd_dom_sf"/>
</dbReference>
<dbReference type="Pfam" id="PF00106">
    <property type="entry name" value="adh_short"/>
    <property type="match status" value="1"/>
</dbReference>
<gene>
    <name evidence="2" type="ORF">LY89DRAFT_761935</name>
</gene>
<dbReference type="KEGG" id="psco:LY89DRAFT_761935"/>
<organism evidence="2 3">
    <name type="scientific">Mollisia scopiformis</name>
    <name type="common">Conifer needle endophyte fungus</name>
    <name type="synonym">Phialocephala scopiformis</name>
    <dbReference type="NCBI Taxonomy" id="149040"/>
    <lineage>
        <taxon>Eukaryota</taxon>
        <taxon>Fungi</taxon>
        <taxon>Dikarya</taxon>
        <taxon>Ascomycota</taxon>
        <taxon>Pezizomycotina</taxon>
        <taxon>Leotiomycetes</taxon>
        <taxon>Helotiales</taxon>
        <taxon>Mollisiaceae</taxon>
        <taxon>Mollisia</taxon>
    </lineage>
</organism>
<dbReference type="GO" id="GO:0016491">
    <property type="term" value="F:oxidoreductase activity"/>
    <property type="evidence" value="ECO:0007669"/>
    <property type="project" value="TreeGrafter"/>
</dbReference>
<dbReference type="GO" id="GO:0005737">
    <property type="term" value="C:cytoplasm"/>
    <property type="evidence" value="ECO:0007669"/>
    <property type="project" value="TreeGrafter"/>
</dbReference>
<dbReference type="InterPro" id="IPR051468">
    <property type="entry name" value="Fungal_SecMetab_SDRs"/>
</dbReference>
<dbReference type="AlphaFoldDB" id="A0A132BAE6"/>
<dbReference type="PANTHER" id="PTHR43544">
    <property type="entry name" value="SHORT-CHAIN DEHYDROGENASE/REDUCTASE"/>
    <property type="match status" value="1"/>
</dbReference>
<evidence type="ECO:0000313" key="3">
    <source>
        <dbReference type="Proteomes" id="UP000070700"/>
    </source>
</evidence>
<proteinExistence type="inferred from homology"/>
<reference evidence="2 3" key="1">
    <citation type="submission" date="2015-10" db="EMBL/GenBank/DDBJ databases">
        <title>Full genome of DAOMC 229536 Phialocephala scopiformis, a fungal endophyte of spruce producing the potent anti-insectan compound rugulosin.</title>
        <authorList>
            <consortium name="DOE Joint Genome Institute"/>
            <person name="Walker A.K."/>
            <person name="Frasz S.L."/>
            <person name="Seifert K.A."/>
            <person name="Miller J.D."/>
            <person name="Mondo S.J."/>
            <person name="Labutti K."/>
            <person name="Lipzen A."/>
            <person name="Dockter R."/>
            <person name="Kennedy M."/>
            <person name="Grigoriev I.V."/>
            <person name="Spatafora J.W."/>
        </authorList>
    </citation>
    <scope>NUCLEOTIDE SEQUENCE [LARGE SCALE GENOMIC DNA]</scope>
    <source>
        <strain evidence="2 3">CBS 120377</strain>
    </source>
</reference>
<dbReference type="PRINTS" id="PR00081">
    <property type="entry name" value="GDHRDH"/>
</dbReference>
<dbReference type="InParanoid" id="A0A132BAE6"/>
<dbReference type="InterPro" id="IPR002347">
    <property type="entry name" value="SDR_fam"/>
</dbReference>
<protein>
    <submittedName>
        <fullName evidence="2">Short chain dehydrogenase/reductase</fullName>
    </submittedName>
</protein>
<comment type="similarity">
    <text evidence="1">Belongs to the short-chain dehydrogenases/reductases (SDR) family.</text>
</comment>
<sequence>MNSTIILITGANSGVGYATTKVLVSASKDFHIIMTSRSLTKVKTAMAELEASKPAGSLSALELDVTDQQSVDTAVAHVTSQYGHLDVLINNAAIGSRGPDVMKRFQDCLTTNVIGPAVVAAAFRPLLLKSSNPYSLFVSSGAASMGKASDPTDAVYKVNIPNGGAYRVSKAALNMLVLQEWIKYAETGLKVFAVCPGFVRSNLRGKSEEEVSGWGQAGDPVVAGEMILGIVKGERNADVGKFVWKDGVYAW</sequence>
<accession>A0A132BAE6</accession>
<dbReference type="GeneID" id="28831285"/>
<dbReference type="GO" id="GO:0019748">
    <property type="term" value="P:secondary metabolic process"/>
    <property type="evidence" value="ECO:0007669"/>
    <property type="project" value="TreeGrafter"/>
</dbReference>
<dbReference type="OrthoDB" id="7289984at2759"/>
<dbReference type="EMBL" id="KQ947432">
    <property type="protein sequence ID" value="KUJ09376.1"/>
    <property type="molecule type" value="Genomic_DNA"/>
</dbReference>
<dbReference type="RefSeq" id="XP_018063731.1">
    <property type="nucleotide sequence ID" value="XM_018221559.1"/>
</dbReference>
<dbReference type="Proteomes" id="UP000070700">
    <property type="component" value="Unassembled WGS sequence"/>
</dbReference>
<dbReference type="Gene3D" id="3.40.50.720">
    <property type="entry name" value="NAD(P)-binding Rossmann-like Domain"/>
    <property type="match status" value="1"/>
</dbReference>
<name>A0A132BAE6_MOLSC</name>